<dbReference type="PANTHER" id="PTHR42733">
    <property type="entry name" value="DJ-1 PROTEIN"/>
    <property type="match status" value="1"/>
</dbReference>
<comment type="similarity">
    <text evidence="1">Belongs to the peptidase C56 family.</text>
</comment>
<name>A0A516PUN6_9ACTN</name>
<feature type="domain" description="DJ-1/PfpI" evidence="2">
    <location>
        <begin position="6"/>
        <end position="179"/>
    </location>
</feature>
<dbReference type="Pfam" id="PF01965">
    <property type="entry name" value="DJ-1_PfpI"/>
    <property type="match status" value="1"/>
</dbReference>
<evidence type="ECO:0000259" key="2">
    <source>
        <dbReference type="Pfam" id="PF01965"/>
    </source>
</evidence>
<dbReference type="PROSITE" id="PS51276">
    <property type="entry name" value="PEPTIDASE_C56_PFPI"/>
    <property type="match status" value="1"/>
</dbReference>
<evidence type="ECO:0000313" key="4">
    <source>
        <dbReference type="Proteomes" id="UP000319263"/>
    </source>
</evidence>
<dbReference type="AlphaFoldDB" id="A0A516PUN6"/>
<proteinExistence type="inferred from homology"/>
<evidence type="ECO:0000313" key="3">
    <source>
        <dbReference type="EMBL" id="QDP94863.1"/>
    </source>
</evidence>
<keyword evidence="3" id="KW-0808">Transferase</keyword>
<gene>
    <name evidence="3" type="ORF">FOE78_02060</name>
</gene>
<dbReference type="RefSeq" id="WP_143984850.1">
    <property type="nucleotide sequence ID" value="NZ_CP041692.1"/>
</dbReference>
<dbReference type="NCBIfam" id="TIGR01382">
    <property type="entry name" value="PfpI"/>
    <property type="match status" value="1"/>
</dbReference>
<keyword evidence="4" id="KW-1185">Reference proteome</keyword>
<dbReference type="OrthoDB" id="9792284at2"/>
<protein>
    <submittedName>
        <fullName evidence="3">Type 1 glutamine amidotransferase</fullName>
    </submittedName>
</protein>
<dbReference type="InterPro" id="IPR006286">
    <property type="entry name" value="C56_PfpI-like"/>
</dbReference>
<sequence>MPVTDKRALVVTTDFGVEEAELVSPTKDLRDAGVDVTVASSTGKTIQTVNGDKEWASTVEPDSPLEGLRAEDYDIVIIPGGTVNADTLRGNEQLQELLRETASAQKPIAAICHGPWTLIDAGLARGKTLTSYPSLRLDLINAGATWEDQQLQRCTANGWVLLTSRNPGDLDAFNAAIIDELG</sequence>
<dbReference type="Proteomes" id="UP000319263">
    <property type="component" value="Chromosome"/>
</dbReference>
<reference evidence="3 4" key="1">
    <citation type="submission" date="2019-07" db="EMBL/GenBank/DDBJ databases">
        <title>Microlunatus dokdonensis sp. nov. isolated from the rhizospheric soil of the wild plant Elymus tsukushiensis.</title>
        <authorList>
            <person name="Ghim S.-Y."/>
            <person name="Hwang Y.-J."/>
            <person name="Son J.-S."/>
            <person name="Shin J.-H."/>
        </authorList>
    </citation>
    <scope>NUCLEOTIDE SEQUENCE [LARGE SCALE GENOMIC DNA]</scope>
    <source>
        <strain evidence="3 4">KUDC0627</strain>
    </source>
</reference>
<organism evidence="3 4">
    <name type="scientific">Microlunatus elymi</name>
    <dbReference type="NCBI Taxonomy" id="2596828"/>
    <lineage>
        <taxon>Bacteria</taxon>
        <taxon>Bacillati</taxon>
        <taxon>Actinomycetota</taxon>
        <taxon>Actinomycetes</taxon>
        <taxon>Propionibacteriales</taxon>
        <taxon>Propionibacteriaceae</taxon>
        <taxon>Microlunatus</taxon>
    </lineage>
</organism>
<dbReference type="CDD" id="cd03134">
    <property type="entry name" value="GATase1_PfpI_like"/>
    <property type="match status" value="1"/>
</dbReference>
<dbReference type="EMBL" id="CP041692">
    <property type="protein sequence ID" value="QDP94863.1"/>
    <property type="molecule type" value="Genomic_DNA"/>
</dbReference>
<accession>A0A516PUN6</accession>
<dbReference type="KEGG" id="mik:FOE78_02060"/>
<dbReference type="PANTHER" id="PTHR42733:SF12">
    <property type="entry name" value="PROTEINASE"/>
    <property type="match status" value="1"/>
</dbReference>
<dbReference type="InterPro" id="IPR002818">
    <property type="entry name" value="DJ-1/PfpI"/>
</dbReference>
<dbReference type="Gene3D" id="3.40.50.880">
    <property type="match status" value="1"/>
</dbReference>
<dbReference type="SUPFAM" id="SSF52317">
    <property type="entry name" value="Class I glutamine amidotransferase-like"/>
    <property type="match status" value="1"/>
</dbReference>
<evidence type="ECO:0000256" key="1">
    <source>
        <dbReference type="ARBA" id="ARBA00008542"/>
    </source>
</evidence>
<dbReference type="GO" id="GO:0016740">
    <property type="term" value="F:transferase activity"/>
    <property type="evidence" value="ECO:0007669"/>
    <property type="project" value="UniProtKB-KW"/>
</dbReference>
<dbReference type="InterPro" id="IPR029062">
    <property type="entry name" value="Class_I_gatase-like"/>
</dbReference>
<keyword evidence="3" id="KW-0315">Glutamine amidotransferase</keyword>